<reference evidence="5" key="1">
    <citation type="submission" date="2017-08" db="EMBL/GenBank/DDBJ databases">
        <authorList>
            <person name="Cuomo C."/>
            <person name="Billmyre B."/>
            <person name="Heitman J."/>
        </authorList>
    </citation>
    <scope>NUCLEOTIDE SEQUENCE</scope>
    <source>
        <strain evidence="5">CBS 12478</strain>
    </source>
</reference>
<evidence type="ECO:0000256" key="3">
    <source>
        <dbReference type="ARBA" id="ARBA00022801"/>
    </source>
</evidence>
<dbReference type="AlphaFoldDB" id="A0A5M6C5U1"/>
<sequence length="542" mass="58224">MSSISRLSLRMGMGMGASAGSSSSAGAASRLAVISRHLSTSPAAAKESKGATTPASPTKMSAPHEDVVLFESHQNARVYKLNRPSKLNSANQEMIDVLAAKLKNWRELESVKVIIGTGDNRAFCAGGDVKQLVLDLKAGKQTSLPFFKSEFELNWLLGRLGKPYVAVIDGVTMGGGAGLSLPAAIRIATPRTIFAMPETKIGYAPDVGANYYLSQLDGAVGAWLTVTGQELYGRAVYDLGIATHYVTPNLLPEIIHQITQLESPTVPLIANIVSSYTAAATPTTSESSSKTSPDGPTPIKGEIREFLDKTFGLKSIGEIDAALSKAVDNEKLSAEVREWAKTQKDIMSQRSPTGMAVALVNHRKAKEARRLDRSLLNDISMATAFCGSKRATEDFITGVSAVLIDRSKSPTSWIPAKLSDPLLAPSTINQNFFSSSSGHLVDRPTLEFQPASASKLDSGRDSTWGQFRKYGLPSEESVRAAVDGYAPGSGAFALKEQELVEQFVDAAGQVKGTRREEVEGRVREVVKKHCKKDKDGYLDWKS</sequence>
<dbReference type="CDD" id="cd06558">
    <property type="entry name" value="crotonase-like"/>
    <property type="match status" value="1"/>
</dbReference>
<dbReference type="InterPro" id="IPR029045">
    <property type="entry name" value="ClpP/crotonase-like_dom_sf"/>
</dbReference>
<gene>
    <name evidence="5" type="ORF">CI109_101701</name>
</gene>
<feature type="compositionally biased region" description="Polar residues" evidence="4">
    <location>
        <begin position="50"/>
        <end position="59"/>
    </location>
</feature>
<dbReference type="KEGG" id="ksn:43586477"/>
<feature type="region of interest" description="Disordered" evidence="4">
    <location>
        <begin position="280"/>
        <end position="299"/>
    </location>
</feature>
<evidence type="ECO:0000256" key="4">
    <source>
        <dbReference type="SAM" id="MobiDB-lite"/>
    </source>
</evidence>
<dbReference type="Pfam" id="PF16113">
    <property type="entry name" value="ECH_2"/>
    <property type="match status" value="1"/>
</dbReference>
<reference evidence="5" key="2">
    <citation type="submission" date="2024-01" db="EMBL/GenBank/DDBJ databases">
        <title>Comparative genomics of Cryptococcus and Kwoniella reveals pathogenesis evolution and contrasting modes of karyotype evolution via chromosome fusion or intercentromeric recombination.</title>
        <authorList>
            <person name="Coelho M.A."/>
            <person name="David-Palma M."/>
            <person name="Shea T."/>
            <person name="Bowers K."/>
            <person name="McGinley-Smith S."/>
            <person name="Mohammad A.W."/>
            <person name="Gnirke A."/>
            <person name="Yurkov A.M."/>
            <person name="Nowrousian M."/>
            <person name="Sun S."/>
            <person name="Cuomo C.A."/>
            <person name="Heitman J."/>
        </authorList>
    </citation>
    <scope>NUCLEOTIDE SEQUENCE</scope>
    <source>
        <strain evidence="5">CBS 12478</strain>
    </source>
</reference>
<dbReference type="GO" id="GO:0003860">
    <property type="term" value="F:3-hydroxyisobutyryl-CoA hydrolase activity"/>
    <property type="evidence" value="ECO:0007669"/>
    <property type="project" value="UniProtKB-EC"/>
</dbReference>
<proteinExistence type="predicted"/>
<dbReference type="SUPFAM" id="SSF52096">
    <property type="entry name" value="ClpP/crotonase"/>
    <property type="match status" value="1"/>
</dbReference>
<dbReference type="OrthoDB" id="1737613at2759"/>
<protein>
    <recommendedName>
        <fullName evidence="2">3-hydroxyisobutyryl-CoA hydrolase</fullName>
        <ecNumber evidence="2">3.1.2.4</ecNumber>
    </recommendedName>
</protein>
<dbReference type="RefSeq" id="XP_031863301.1">
    <property type="nucleotide sequence ID" value="XM_032002364.1"/>
</dbReference>
<evidence type="ECO:0000256" key="1">
    <source>
        <dbReference type="ARBA" id="ARBA00001709"/>
    </source>
</evidence>
<dbReference type="PANTHER" id="PTHR43176:SF3">
    <property type="entry name" value="3-HYDROXYISOBUTYRYL-COA HYDROLASE, MITOCHONDRIAL"/>
    <property type="match status" value="1"/>
</dbReference>
<dbReference type="EC" id="3.1.2.4" evidence="2"/>
<dbReference type="Gene3D" id="3.90.226.10">
    <property type="entry name" value="2-enoyl-CoA Hydratase, Chain A, domain 1"/>
    <property type="match status" value="1"/>
</dbReference>
<evidence type="ECO:0000256" key="2">
    <source>
        <dbReference type="ARBA" id="ARBA00011915"/>
    </source>
</evidence>
<feature type="compositionally biased region" description="Low complexity" evidence="4">
    <location>
        <begin position="280"/>
        <end position="292"/>
    </location>
</feature>
<comment type="catalytic activity">
    <reaction evidence="1">
        <text>3-hydroxy-2-methylpropanoyl-CoA + H2O = 3-hydroxy-2-methylpropanoate + CoA + H(+)</text>
        <dbReference type="Rhea" id="RHEA:20888"/>
        <dbReference type="ChEBI" id="CHEBI:11805"/>
        <dbReference type="ChEBI" id="CHEBI:15377"/>
        <dbReference type="ChEBI" id="CHEBI:15378"/>
        <dbReference type="ChEBI" id="CHEBI:57287"/>
        <dbReference type="ChEBI" id="CHEBI:57340"/>
        <dbReference type="EC" id="3.1.2.4"/>
    </reaction>
</comment>
<evidence type="ECO:0000313" key="5">
    <source>
        <dbReference type="EMBL" id="WWD17263.1"/>
    </source>
</evidence>
<accession>A0A5M6C5U1</accession>
<dbReference type="InterPro" id="IPR045004">
    <property type="entry name" value="ECH_dom"/>
</dbReference>
<dbReference type="EMBL" id="CP144053">
    <property type="protein sequence ID" value="WWD17263.1"/>
    <property type="molecule type" value="Genomic_DNA"/>
</dbReference>
<dbReference type="GO" id="GO:0006574">
    <property type="term" value="P:L-valine catabolic process"/>
    <property type="evidence" value="ECO:0007669"/>
    <property type="project" value="TreeGrafter"/>
</dbReference>
<feature type="region of interest" description="Disordered" evidence="4">
    <location>
        <begin position="40"/>
        <end position="61"/>
    </location>
</feature>
<dbReference type="InterPro" id="IPR032259">
    <property type="entry name" value="HIBYL-CoA-H"/>
</dbReference>
<keyword evidence="6" id="KW-1185">Reference proteome</keyword>
<dbReference type="Proteomes" id="UP000322225">
    <property type="component" value="Chromosome 3"/>
</dbReference>
<dbReference type="GO" id="GO:0005739">
    <property type="term" value="C:mitochondrion"/>
    <property type="evidence" value="ECO:0007669"/>
    <property type="project" value="TreeGrafter"/>
</dbReference>
<dbReference type="GeneID" id="43586477"/>
<evidence type="ECO:0000313" key="6">
    <source>
        <dbReference type="Proteomes" id="UP000322225"/>
    </source>
</evidence>
<dbReference type="PANTHER" id="PTHR43176">
    <property type="entry name" value="3-HYDROXYISOBUTYRYL-COA HYDROLASE-RELATED"/>
    <property type="match status" value="1"/>
</dbReference>
<keyword evidence="3" id="KW-0378">Hydrolase</keyword>
<name>A0A5M6C5U1_9TREE</name>
<organism evidence="5 6">
    <name type="scientific">Kwoniella shandongensis</name>
    <dbReference type="NCBI Taxonomy" id="1734106"/>
    <lineage>
        <taxon>Eukaryota</taxon>
        <taxon>Fungi</taxon>
        <taxon>Dikarya</taxon>
        <taxon>Basidiomycota</taxon>
        <taxon>Agaricomycotina</taxon>
        <taxon>Tremellomycetes</taxon>
        <taxon>Tremellales</taxon>
        <taxon>Cryptococcaceae</taxon>
        <taxon>Kwoniella</taxon>
    </lineage>
</organism>